<evidence type="ECO:0000313" key="2">
    <source>
        <dbReference type="Proteomes" id="UP001234297"/>
    </source>
</evidence>
<proteinExistence type="predicted"/>
<evidence type="ECO:0000313" key="1">
    <source>
        <dbReference type="EMBL" id="KAJ8641201.1"/>
    </source>
</evidence>
<reference evidence="1 2" key="1">
    <citation type="journal article" date="2022" name="Hortic Res">
        <title>A haplotype resolved chromosomal level avocado genome allows analysis of novel avocado genes.</title>
        <authorList>
            <person name="Nath O."/>
            <person name="Fletcher S.J."/>
            <person name="Hayward A."/>
            <person name="Shaw L.M."/>
            <person name="Masouleh A.K."/>
            <person name="Furtado A."/>
            <person name="Henry R.J."/>
            <person name="Mitter N."/>
        </authorList>
    </citation>
    <scope>NUCLEOTIDE SEQUENCE [LARGE SCALE GENOMIC DNA]</scope>
    <source>
        <strain evidence="2">cv. Hass</strain>
    </source>
</reference>
<organism evidence="1 2">
    <name type="scientific">Persea americana</name>
    <name type="common">Avocado</name>
    <dbReference type="NCBI Taxonomy" id="3435"/>
    <lineage>
        <taxon>Eukaryota</taxon>
        <taxon>Viridiplantae</taxon>
        <taxon>Streptophyta</taxon>
        <taxon>Embryophyta</taxon>
        <taxon>Tracheophyta</taxon>
        <taxon>Spermatophyta</taxon>
        <taxon>Magnoliopsida</taxon>
        <taxon>Magnoliidae</taxon>
        <taxon>Laurales</taxon>
        <taxon>Lauraceae</taxon>
        <taxon>Persea</taxon>
    </lineage>
</organism>
<name>A0ACC2M5X1_PERAE</name>
<gene>
    <name evidence="1" type="ORF">MRB53_017895</name>
</gene>
<protein>
    <submittedName>
        <fullName evidence="1">Uncharacterized protein</fullName>
    </submittedName>
</protein>
<dbReference type="Proteomes" id="UP001234297">
    <property type="component" value="Chromosome 5"/>
</dbReference>
<accession>A0ACC2M5X1</accession>
<keyword evidence="2" id="KW-1185">Reference proteome</keyword>
<dbReference type="EMBL" id="CM056813">
    <property type="protein sequence ID" value="KAJ8641201.1"/>
    <property type="molecule type" value="Genomic_DNA"/>
</dbReference>
<sequence length="67" mass="8150">MKTCSLQELKSRRLLVLICSSGVEIVARWRLVHEHLFILNWFTYWNIGCYPRESQWIEINGWMSFFL</sequence>
<comment type="caution">
    <text evidence="1">The sequence shown here is derived from an EMBL/GenBank/DDBJ whole genome shotgun (WGS) entry which is preliminary data.</text>
</comment>